<proteinExistence type="inferred from homology"/>
<feature type="repeat" description="Solcar" evidence="8">
    <location>
        <begin position="203"/>
        <end position="288"/>
    </location>
</feature>
<dbReference type="Pfam" id="PF00153">
    <property type="entry name" value="Mito_carr"/>
    <property type="match status" value="3"/>
</dbReference>
<evidence type="ECO:0000313" key="10">
    <source>
        <dbReference type="EMBL" id="KAF8821041.1"/>
    </source>
</evidence>
<dbReference type="SUPFAM" id="SSF103506">
    <property type="entry name" value="Mitochondrial carrier"/>
    <property type="match status" value="1"/>
</dbReference>
<keyword evidence="7 8" id="KW-0472">Membrane</keyword>
<dbReference type="PROSITE" id="PS50920">
    <property type="entry name" value="SOLCAR"/>
    <property type="match status" value="3"/>
</dbReference>
<dbReference type="InterPro" id="IPR023395">
    <property type="entry name" value="MCP_dom_sf"/>
</dbReference>
<reference evidence="10 11" key="1">
    <citation type="journal article" date="2020" name="bioRxiv">
        <title>Metabolic contributions of an alphaproteobacterial endosymbiont in the apicomplexan Cardiosporidium cionae.</title>
        <authorList>
            <person name="Hunter E.S."/>
            <person name="Paight C.J."/>
            <person name="Lane C.E."/>
        </authorList>
    </citation>
    <scope>NUCLEOTIDE SEQUENCE [LARGE SCALE GENOMIC DNA]</scope>
    <source>
        <strain evidence="10">ESH_2018</strain>
    </source>
</reference>
<keyword evidence="5" id="KW-0677">Repeat</keyword>
<comment type="caution">
    <text evidence="10">The sequence shown here is derived from an EMBL/GenBank/DDBJ whole genome shotgun (WGS) entry which is preliminary data.</text>
</comment>
<name>A0ABQ7JAM7_9APIC</name>
<keyword evidence="6" id="KW-1133">Transmembrane helix</keyword>
<dbReference type="EMBL" id="JADAQX010000247">
    <property type="protein sequence ID" value="KAF8821041.1"/>
    <property type="molecule type" value="Genomic_DNA"/>
</dbReference>
<dbReference type="InterPro" id="IPR050391">
    <property type="entry name" value="Mito_Metabolite_Transporter"/>
</dbReference>
<keyword evidence="11" id="KW-1185">Reference proteome</keyword>
<dbReference type="Proteomes" id="UP000823046">
    <property type="component" value="Unassembled WGS sequence"/>
</dbReference>
<keyword evidence="4 8" id="KW-0812">Transmembrane</keyword>
<gene>
    <name evidence="10" type="ORF">IE077_002522</name>
</gene>
<dbReference type="InterPro" id="IPR002067">
    <property type="entry name" value="MCP"/>
</dbReference>
<evidence type="ECO:0000256" key="4">
    <source>
        <dbReference type="ARBA" id="ARBA00022692"/>
    </source>
</evidence>
<accession>A0ABQ7JAM7</accession>
<dbReference type="Gene3D" id="1.50.40.10">
    <property type="entry name" value="Mitochondrial carrier domain"/>
    <property type="match status" value="1"/>
</dbReference>
<evidence type="ECO:0000256" key="1">
    <source>
        <dbReference type="ARBA" id="ARBA00004141"/>
    </source>
</evidence>
<feature type="repeat" description="Solcar" evidence="8">
    <location>
        <begin position="5"/>
        <end position="90"/>
    </location>
</feature>
<feature type="repeat" description="Solcar" evidence="8">
    <location>
        <begin position="103"/>
        <end position="194"/>
    </location>
</feature>
<protein>
    <submittedName>
        <fullName evidence="10">Mitochondrial uncoupling protein 3</fullName>
    </submittedName>
</protein>
<organism evidence="10 11">
    <name type="scientific">Cardiosporidium cionae</name>
    <dbReference type="NCBI Taxonomy" id="476202"/>
    <lineage>
        <taxon>Eukaryota</taxon>
        <taxon>Sar</taxon>
        <taxon>Alveolata</taxon>
        <taxon>Apicomplexa</taxon>
        <taxon>Aconoidasida</taxon>
        <taxon>Nephromycida</taxon>
        <taxon>Cardiosporidium</taxon>
    </lineage>
</organism>
<comment type="similarity">
    <text evidence="2 9">Belongs to the mitochondrial carrier (TC 2.A.29) family.</text>
</comment>
<evidence type="ECO:0000256" key="7">
    <source>
        <dbReference type="ARBA" id="ARBA00023136"/>
    </source>
</evidence>
<evidence type="ECO:0000256" key="5">
    <source>
        <dbReference type="ARBA" id="ARBA00022737"/>
    </source>
</evidence>
<evidence type="ECO:0000313" key="11">
    <source>
        <dbReference type="Proteomes" id="UP000823046"/>
    </source>
</evidence>
<dbReference type="InterPro" id="IPR018108">
    <property type="entry name" value="MCP_transmembrane"/>
</dbReference>
<sequence>MDSNLGYFRSAGASCLACCCSEALTIPFDTLKVRLQVVQSREAAGVFRTFSSLLKEEGILAPWKGLSAGLQRQFVFGGLRISIYTPVRDFYSRILNYDKDAVAPLFLKILAGISSGAIAMTIANPTDVVKIRLQADSRRPGSAQPRYSGSLNAYSTIVRTQGLRGLWVGVAPNILRNSIINSSELAAYDQIKQVVLQYKLMQDGIGLHVVGGFLAGVVATIIGSPVDVLKTRLMNAPPGHYTSMVDAIVKTTKTVGLRGFYNGFGPNCLRMGTFNTLCFVFLEQFRHQFSRI</sequence>
<dbReference type="PRINTS" id="PR00784">
    <property type="entry name" value="MTUNCOUPLING"/>
</dbReference>
<comment type="subcellular location">
    <subcellularLocation>
        <location evidence="1">Membrane</location>
        <topology evidence="1">Multi-pass membrane protein</topology>
    </subcellularLocation>
</comment>
<keyword evidence="3 9" id="KW-0813">Transport</keyword>
<evidence type="ECO:0000256" key="9">
    <source>
        <dbReference type="RuleBase" id="RU000488"/>
    </source>
</evidence>
<evidence type="ECO:0000256" key="6">
    <source>
        <dbReference type="ARBA" id="ARBA00022989"/>
    </source>
</evidence>
<evidence type="ECO:0000256" key="2">
    <source>
        <dbReference type="ARBA" id="ARBA00006375"/>
    </source>
</evidence>
<dbReference type="PANTHER" id="PTHR45618">
    <property type="entry name" value="MITOCHONDRIAL DICARBOXYLATE CARRIER-RELATED"/>
    <property type="match status" value="1"/>
</dbReference>
<evidence type="ECO:0000256" key="8">
    <source>
        <dbReference type="PROSITE-ProRule" id="PRU00282"/>
    </source>
</evidence>
<evidence type="ECO:0000256" key="3">
    <source>
        <dbReference type="ARBA" id="ARBA00022448"/>
    </source>
</evidence>